<gene>
    <name evidence="1" type="ORF">HPB50_006517</name>
</gene>
<protein>
    <submittedName>
        <fullName evidence="1">Uncharacterized protein</fullName>
    </submittedName>
</protein>
<keyword evidence="2" id="KW-1185">Reference proteome</keyword>
<dbReference type="EMBL" id="CM023482">
    <property type="protein sequence ID" value="KAH6938031.1"/>
    <property type="molecule type" value="Genomic_DNA"/>
</dbReference>
<proteinExistence type="predicted"/>
<sequence>MDAAIRDAAHPCAITRCIALIAHVEDIRELISVPSESCADDVKAVGSLKRCGKTSSSAAGSDEASSVRQLLLSGGSSSSSLGSSSAQDSGYGLPFCMDDDQATEAAAPPEGGTTLSALRPNSIDSSPS</sequence>
<organism evidence="1 2">
    <name type="scientific">Hyalomma asiaticum</name>
    <name type="common">Tick</name>
    <dbReference type="NCBI Taxonomy" id="266040"/>
    <lineage>
        <taxon>Eukaryota</taxon>
        <taxon>Metazoa</taxon>
        <taxon>Ecdysozoa</taxon>
        <taxon>Arthropoda</taxon>
        <taxon>Chelicerata</taxon>
        <taxon>Arachnida</taxon>
        <taxon>Acari</taxon>
        <taxon>Parasitiformes</taxon>
        <taxon>Ixodida</taxon>
        <taxon>Ixodoidea</taxon>
        <taxon>Ixodidae</taxon>
        <taxon>Hyalomminae</taxon>
        <taxon>Hyalomma</taxon>
    </lineage>
</organism>
<comment type="caution">
    <text evidence="1">The sequence shown here is derived from an EMBL/GenBank/DDBJ whole genome shotgun (WGS) entry which is preliminary data.</text>
</comment>
<evidence type="ECO:0000313" key="1">
    <source>
        <dbReference type="EMBL" id="KAH6938031.1"/>
    </source>
</evidence>
<reference evidence="1" key="1">
    <citation type="submission" date="2020-05" db="EMBL/GenBank/DDBJ databases">
        <title>Large-scale comparative analyses of tick genomes elucidate their genetic diversity and vector capacities.</title>
        <authorList>
            <person name="Jia N."/>
            <person name="Wang J."/>
            <person name="Shi W."/>
            <person name="Du L."/>
            <person name="Sun Y."/>
            <person name="Zhan W."/>
            <person name="Jiang J."/>
            <person name="Wang Q."/>
            <person name="Zhang B."/>
            <person name="Ji P."/>
            <person name="Sakyi L.B."/>
            <person name="Cui X."/>
            <person name="Yuan T."/>
            <person name="Jiang B."/>
            <person name="Yang W."/>
            <person name="Lam T.T.-Y."/>
            <person name="Chang Q."/>
            <person name="Ding S."/>
            <person name="Wang X."/>
            <person name="Zhu J."/>
            <person name="Ruan X."/>
            <person name="Zhao L."/>
            <person name="Wei J."/>
            <person name="Que T."/>
            <person name="Du C."/>
            <person name="Cheng J."/>
            <person name="Dai P."/>
            <person name="Han X."/>
            <person name="Huang E."/>
            <person name="Gao Y."/>
            <person name="Liu J."/>
            <person name="Shao H."/>
            <person name="Ye R."/>
            <person name="Li L."/>
            <person name="Wei W."/>
            <person name="Wang X."/>
            <person name="Wang C."/>
            <person name="Yang T."/>
            <person name="Huo Q."/>
            <person name="Li W."/>
            <person name="Guo W."/>
            <person name="Chen H."/>
            <person name="Zhou L."/>
            <person name="Ni X."/>
            <person name="Tian J."/>
            <person name="Zhou Y."/>
            <person name="Sheng Y."/>
            <person name="Liu T."/>
            <person name="Pan Y."/>
            <person name="Xia L."/>
            <person name="Li J."/>
            <person name="Zhao F."/>
            <person name="Cao W."/>
        </authorList>
    </citation>
    <scope>NUCLEOTIDE SEQUENCE</scope>
    <source>
        <strain evidence="1">Hyas-2018</strain>
    </source>
</reference>
<accession>A0ACB7SVQ8</accession>
<name>A0ACB7SVQ8_HYAAI</name>
<evidence type="ECO:0000313" key="2">
    <source>
        <dbReference type="Proteomes" id="UP000821845"/>
    </source>
</evidence>
<dbReference type="Proteomes" id="UP000821845">
    <property type="component" value="Chromosome 2"/>
</dbReference>